<dbReference type="InterPro" id="IPR037465">
    <property type="entry name" value="YlxR"/>
</dbReference>
<dbReference type="PANTHER" id="PTHR34215">
    <property type="entry name" value="BLL0784 PROTEIN"/>
    <property type="match status" value="1"/>
</dbReference>
<dbReference type="Proteomes" id="UP000199300">
    <property type="component" value="Unassembled WGS sequence"/>
</dbReference>
<dbReference type="STRING" id="872970.SAMN04488134_101386"/>
<reference evidence="2 3" key="1">
    <citation type="submission" date="2016-10" db="EMBL/GenBank/DDBJ databases">
        <authorList>
            <person name="de Groot N.N."/>
        </authorList>
    </citation>
    <scope>NUCLEOTIDE SEQUENCE [LARGE SCALE GENOMIC DNA]</scope>
    <source>
        <strain evidence="2 3">CGMCC 1.10434</strain>
    </source>
</reference>
<evidence type="ECO:0000313" key="3">
    <source>
        <dbReference type="Proteomes" id="UP000199300"/>
    </source>
</evidence>
<dbReference type="Pfam" id="PF04296">
    <property type="entry name" value="YlxR"/>
    <property type="match status" value="1"/>
</dbReference>
<sequence length="93" mass="10593">MAKKTKKIPLRKCIVSHEMKPKQSLIRIVRTKEGEVFVDPSGKKNGRGAYVSNDLTIVDQAEKNKAIESHFQLGEIENLYNDLRKVIQGENIE</sequence>
<dbReference type="RefSeq" id="WP_091494176.1">
    <property type="nucleotide sequence ID" value="NZ_FODJ01000001.1"/>
</dbReference>
<proteinExistence type="predicted"/>
<dbReference type="AlphaFoldDB" id="A0A1H8HMA9"/>
<name>A0A1H8HMA9_9BACI</name>
<keyword evidence="3" id="KW-1185">Reference proteome</keyword>
<dbReference type="Gene3D" id="3.30.1230.10">
    <property type="entry name" value="YlxR-like"/>
    <property type="match status" value="1"/>
</dbReference>
<organism evidence="2 3">
    <name type="scientific">Amphibacillus marinus</name>
    <dbReference type="NCBI Taxonomy" id="872970"/>
    <lineage>
        <taxon>Bacteria</taxon>
        <taxon>Bacillati</taxon>
        <taxon>Bacillota</taxon>
        <taxon>Bacilli</taxon>
        <taxon>Bacillales</taxon>
        <taxon>Bacillaceae</taxon>
        <taxon>Amphibacillus</taxon>
    </lineage>
</organism>
<gene>
    <name evidence="2" type="ORF">SAMN04488134_101386</name>
</gene>
<dbReference type="SUPFAM" id="SSF64376">
    <property type="entry name" value="YlxR-like"/>
    <property type="match status" value="1"/>
</dbReference>
<dbReference type="OrthoDB" id="9813251at2"/>
<evidence type="ECO:0000313" key="2">
    <source>
        <dbReference type="EMBL" id="SEN57233.1"/>
    </source>
</evidence>
<dbReference type="CDD" id="cd00279">
    <property type="entry name" value="YlxR"/>
    <property type="match status" value="1"/>
</dbReference>
<dbReference type="EMBL" id="FODJ01000001">
    <property type="protein sequence ID" value="SEN57233.1"/>
    <property type="molecule type" value="Genomic_DNA"/>
</dbReference>
<accession>A0A1H8HMA9</accession>
<dbReference type="InterPro" id="IPR035931">
    <property type="entry name" value="YlxR-like_sf"/>
</dbReference>
<feature type="domain" description="YlxR" evidence="1">
    <location>
        <begin position="11"/>
        <end position="84"/>
    </location>
</feature>
<dbReference type="PANTHER" id="PTHR34215:SF1">
    <property type="entry name" value="YLXR DOMAIN-CONTAINING PROTEIN"/>
    <property type="match status" value="1"/>
</dbReference>
<evidence type="ECO:0000259" key="1">
    <source>
        <dbReference type="Pfam" id="PF04296"/>
    </source>
</evidence>
<dbReference type="InterPro" id="IPR007393">
    <property type="entry name" value="YlxR_dom"/>
</dbReference>
<protein>
    <recommendedName>
        <fullName evidence="1">YlxR domain-containing protein</fullName>
    </recommendedName>
</protein>
<dbReference type="NCBIfam" id="NF047356">
    <property type="entry name" value="RNA_bind_RnpM"/>
    <property type="match status" value="1"/>
</dbReference>